<feature type="region of interest" description="Disordered" evidence="1">
    <location>
        <begin position="77"/>
        <end position="105"/>
    </location>
</feature>
<reference evidence="2 3" key="1">
    <citation type="submission" date="2024-04" db="EMBL/GenBank/DDBJ databases">
        <authorList>
            <person name="Waldvogel A.-M."/>
            <person name="Schoenle A."/>
        </authorList>
    </citation>
    <scope>NUCLEOTIDE SEQUENCE [LARGE SCALE GENOMIC DNA]</scope>
</reference>
<evidence type="ECO:0000313" key="2">
    <source>
        <dbReference type="EMBL" id="CAL1591935.1"/>
    </source>
</evidence>
<accession>A0AAV2KPF3</accession>
<feature type="region of interest" description="Disordered" evidence="1">
    <location>
        <begin position="27"/>
        <end position="48"/>
    </location>
</feature>
<sequence length="119" mass="12955">MDVWMDVKTLLPHVPLSLARPAPAGGGPLHLSPAHPITTTGGGAWAKREGETRDAVLLEEWNKTIQKHFQDRHSRLAIHPERTSLAKPGRGGGRTQDAGREGSQASLVLRTAWTTCWHG</sequence>
<organism evidence="2 3">
    <name type="scientific">Knipowitschia caucasica</name>
    <name type="common">Caucasian dwarf goby</name>
    <name type="synonym">Pomatoschistus caucasicus</name>
    <dbReference type="NCBI Taxonomy" id="637954"/>
    <lineage>
        <taxon>Eukaryota</taxon>
        <taxon>Metazoa</taxon>
        <taxon>Chordata</taxon>
        <taxon>Craniata</taxon>
        <taxon>Vertebrata</taxon>
        <taxon>Euteleostomi</taxon>
        <taxon>Actinopterygii</taxon>
        <taxon>Neopterygii</taxon>
        <taxon>Teleostei</taxon>
        <taxon>Neoteleostei</taxon>
        <taxon>Acanthomorphata</taxon>
        <taxon>Gobiaria</taxon>
        <taxon>Gobiiformes</taxon>
        <taxon>Gobioidei</taxon>
        <taxon>Gobiidae</taxon>
        <taxon>Gobiinae</taxon>
        <taxon>Knipowitschia</taxon>
    </lineage>
</organism>
<evidence type="ECO:0000313" key="3">
    <source>
        <dbReference type="Proteomes" id="UP001497482"/>
    </source>
</evidence>
<proteinExistence type="predicted"/>
<protein>
    <submittedName>
        <fullName evidence="2">Uncharacterized protein</fullName>
    </submittedName>
</protein>
<evidence type="ECO:0000256" key="1">
    <source>
        <dbReference type="SAM" id="MobiDB-lite"/>
    </source>
</evidence>
<dbReference type="AlphaFoldDB" id="A0AAV2KPF3"/>
<keyword evidence="3" id="KW-1185">Reference proteome</keyword>
<dbReference type="EMBL" id="OZ035824">
    <property type="protein sequence ID" value="CAL1591935.1"/>
    <property type="molecule type" value="Genomic_DNA"/>
</dbReference>
<gene>
    <name evidence="2" type="ORF">KC01_LOCUS21267</name>
</gene>
<name>A0AAV2KPF3_KNICA</name>
<dbReference type="Proteomes" id="UP001497482">
    <property type="component" value="Chromosome 2"/>
</dbReference>